<dbReference type="EMBL" id="CP136336">
    <property type="protein sequence ID" value="WOB06816.1"/>
    <property type="molecule type" value="Genomic_DNA"/>
</dbReference>
<dbReference type="CDD" id="cd07814">
    <property type="entry name" value="SRPBCC_CalC_Aha1-like"/>
    <property type="match status" value="1"/>
</dbReference>
<dbReference type="InterPro" id="IPR013538">
    <property type="entry name" value="ASHA1/2-like_C"/>
</dbReference>
<reference evidence="3 4" key="1">
    <citation type="submission" date="2023-10" db="EMBL/GenBank/DDBJ databases">
        <title>Bacteria for the degradation of biodegradable plastic PBAT(Polybutylene adipate terephthalate).</title>
        <authorList>
            <person name="Weon H.-Y."/>
            <person name="Yeon J."/>
        </authorList>
    </citation>
    <scope>NUCLEOTIDE SEQUENCE [LARGE SCALE GENOMIC DNA]</scope>
    <source>
        <strain evidence="3 4">SBD 7-3</strain>
    </source>
</reference>
<protein>
    <submittedName>
        <fullName evidence="3">SRPBCC domain-containing protein</fullName>
    </submittedName>
</protein>
<dbReference type="InterPro" id="IPR023393">
    <property type="entry name" value="START-like_dom_sf"/>
</dbReference>
<dbReference type="Proteomes" id="UP001303946">
    <property type="component" value="Chromosome"/>
</dbReference>
<comment type="similarity">
    <text evidence="1">Belongs to the AHA1 family.</text>
</comment>
<evidence type="ECO:0000313" key="4">
    <source>
        <dbReference type="Proteomes" id="UP001303946"/>
    </source>
</evidence>
<keyword evidence="4" id="KW-1185">Reference proteome</keyword>
<gene>
    <name evidence="3" type="ORF">RXV79_18055</name>
</gene>
<dbReference type="Gene3D" id="3.30.530.20">
    <property type="match status" value="1"/>
</dbReference>
<dbReference type="Pfam" id="PF08327">
    <property type="entry name" value="AHSA1"/>
    <property type="match status" value="1"/>
</dbReference>
<name>A0ABZ0CQL9_9BURK</name>
<sequence>MAANADDATVFDFTRHYDRPLATVWKAWSEAEALQQWWGPKGCSIEVARFEFRPGGFFHYAMKFPGAEPMWGRFNYRVIEAQKRLVWLNSFANERCGIARAPFSEDCPLEIENSVFFSEAGGRTTVSLRARPFGELVAERRYFEELRPSLNEGYGGTFDQLGEFLRTA</sequence>
<accession>A0ABZ0CQL9</accession>
<dbReference type="RefSeq" id="WP_316699462.1">
    <property type="nucleotide sequence ID" value="NZ_CP136336.1"/>
</dbReference>
<organism evidence="3 4">
    <name type="scientific">Piscinibacter gummiphilus</name>
    <dbReference type="NCBI Taxonomy" id="946333"/>
    <lineage>
        <taxon>Bacteria</taxon>
        <taxon>Pseudomonadati</taxon>
        <taxon>Pseudomonadota</taxon>
        <taxon>Betaproteobacteria</taxon>
        <taxon>Burkholderiales</taxon>
        <taxon>Sphaerotilaceae</taxon>
        <taxon>Piscinibacter</taxon>
    </lineage>
</organism>
<dbReference type="SUPFAM" id="SSF55961">
    <property type="entry name" value="Bet v1-like"/>
    <property type="match status" value="1"/>
</dbReference>
<evidence type="ECO:0000313" key="3">
    <source>
        <dbReference type="EMBL" id="WOB06816.1"/>
    </source>
</evidence>
<evidence type="ECO:0000259" key="2">
    <source>
        <dbReference type="Pfam" id="PF08327"/>
    </source>
</evidence>
<feature type="domain" description="Activator of Hsp90 ATPase homologue 1/2-like C-terminal" evidence="2">
    <location>
        <begin position="20"/>
        <end position="163"/>
    </location>
</feature>
<proteinExistence type="inferred from homology"/>
<evidence type="ECO:0000256" key="1">
    <source>
        <dbReference type="ARBA" id="ARBA00006817"/>
    </source>
</evidence>